<evidence type="ECO:0000313" key="3">
    <source>
        <dbReference type="Proteomes" id="UP000078284"/>
    </source>
</evidence>
<dbReference type="Pfam" id="PF03140">
    <property type="entry name" value="DUF247"/>
    <property type="match status" value="1"/>
</dbReference>
<evidence type="ECO:0000256" key="1">
    <source>
        <dbReference type="SAM" id="MobiDB-lite"/>
    </source>
</evidence>
<gene>
    <name evidence="2" type="ordered locus">AXX17_At3g41190</name>
</gene>
<sequence>MAEKTEIFSSPSSPPPSFYMVDKTGKLSSPSLPSSPPPSYYMGEKTEKYSSPSSPPPSFYRKDIISYINEQVELDSRSEKRVLLLESAGKESCCIFRVPKSFAKMNPEAYKPKVVSIGPYHHGRIHLEMIQQHKLRFLHLFLRTASVDRDVLFNAVVDWEDEIRKSYSEGLGESPEQLVYMMILDGCFILMLLLIVSRKIELYESEDPILTIPWILPSIQSDLLLLENQVPFFVLQTLFDKSEIGVPGDLNRMAFSFFNLSMDKPERYWVKHRNFNAKHLLDLIRMSFLPMDGYEDFQLTKGKSRKKSSSGLTLLLSATRLSLQGIDFSLRSGADSMLDIRLKKNRLQIPVLRLDGFIISILLNCVAFEQFYAKSTNHITSYVVFMGCLLNGKEDATFLSRRRIIENYFGSEKEVSQFFKTICKDVVFDIHASYLRNVFVEINENTSKWYSLCRSFLLSPRNFVALRFRPIYRF</sequence>
<comment type="caution">
    <text evidence="2">The sequence shown here is derived from an EMBL/GenBank/DDBJ whole genome shotgun (WGS) entry which is preliminary data.</text>
</comment>
<dbReference type="PANTHER" id="PTHR31170:SF21">
    <property type="match status" value="1"/>
</dbReference>
<protein>
    <submittedName>
        <fullName evidence="2">Uncharacterized protein</fullName>
    </submittedName>
</protein>
<name>A0A178VHX8_ARATH</name>
<proteinExistence type="predicted"/>
<reference evidence="3" key="1">
    <citation type="journal article" date="2016" name="Proc. Natl. Acad. Sci. U.S.A.">
        <title>Chromosome-level assembly of Arabidopsis thaliana Ler reveals the extent of translocation and inversion polymorphisms.</title>
        <authorList>
            <person name="Zapata L."/>
            <person name="Ding J."/>
            <person name="Willing E.M."/>
            <person name="Hartwig B."/>
            <person name="Bezdan D."/>
            <person name="Jiao W.B."/>
            <person name="Patel V."/>
            <person name="Velikkakam James G."/>
            <person name="Koornneef M."/>
            <person name="Ossowski S."/>
            <person name="Schneeberger K."/>
        </authorList>
    </citation>
    <scope>NUCLEOTIDE SEQUENCE [LARGE SCALE GENOMIC DNA]</scope>
    <source>
        <strain evidence="3">cv. Landsberg erecta</strain>
    </source>
</reference>
<dbReference type="ExpressionAtlas" id="A0A178VHX8">
    <property type="expression patterns" value="baseline and differential"/>
</dbReference>
<feature type="region of interest" description="Disordered" evidence="1">
    <location>
        <begin position="1"/>
        <end position="56"/>
    </location>
</feature>
<dbReference type="AlphaFoldDB" id="A0A178VHX8"/>
<dbReference type="Proteomes" id="UP000078284">
    <property type="component" value="Chromosome 3"/>
</dbReference>
<dbReference type="InterPro" id="IPR004158">
    <property type="entry name" value="DUF247_pln"/>
</dbReference>
<dbReference type="EMBL" id="LUHQ01000003">
    <property type="protein sequence ID" value="OAP05426.1"/>
    <property type="molecule type" value="Genomic_DNA"/>
</dbReference>
<evidence type="ECO:0000313" key="2">
    <source>
        <dbReference type="EMBL" id="OAP05426.1"/>
    </source>
</evidence>
<accession>A0A178VHX8</accession>
<dbReference type="PANTHER" id="PTHR31170">
    <property type="entry name" value="BNAC04G53230D PROTEIN"/>
    <property type="match status" value="1"/>
</dbReference>
<organism evidence="2 3">
    <name type="scientific">Arabidopsis thaliana</name>
    <name type="common">Mouse-ear cress</name>
    <dbReference type="NCBI Taxonomy" id="3702"/>
    <lineage>
        <taxon>Eukaryota</taxon>
        <taxon>Viridiplantae</taxon>
        <taxon>Streptophyta</taxon>
        <taxon>Embryophyta</taxon>
        <taxon>Tracheophyta</taxon>
        <taxon>Spermatophyta</taxon>
        <taxon>Magnoliopsida</taxon>
        <taxon>eudicotyledons</taxon>
        <taxon>Gunneridae</taxon>
        <taxon>Pentapetalae</taxon>
        <taxon>rosids</taxon>
        <taxon>malvids</taxon>
        <taxon>Brassicales</taxon>
        <taxon>Brassicaceae</taxon>
        <taxon>Camelineae</taxon>
        <taxon>Arabidopsis</taxon>
    </lineage>
</organism>